<keyword evidence="5" id="KW-1185">Reference proteome</keyword>
<dbReference type="EMBL" id="JBHSXN010000003">
    <property type="protein sequence ID" value="MFC6954234.1"/>
    <property type="molecule type" value="Genomic_DNA"/>
</dbReference>
<dbReference type="PANTHER" id="PTHR45615:SF80">
    <property type="entry name" value="GRIP DOMAIN-CONTAINING PROTEIN"/>
    <property type="match status" value="1"/>
</dbReference>
<dbReference type="Gene3D" id="1.10.287.510">
    <property type="entry name" value="Helix hairpin bin"/>
    <property type="match status" value="1"/>
</dbReference>
<organism evidence="4 5">
    <name type="scientific">Halorubellus litoreus</name>
    <dbReference type="NCBI Taxonomy" id="755308"/>
    <lineage>
        <taxon>Archaea</taxon>
        <taxon>Methanobacteriati</taxon>
        <taxon>Methanobacteriota</taxon>
        <taxon>Stenosarchaea group</taxon>
        <taxon>Halobacteria</taxon>
        <taxon>Halobacteriales</taxon>
        <taxon>Halorubellaceae</taxon>
        <taxon>Halorubellus</taxon>
    </lineage>
</organism>
<dbReference type="InterPro" id="IPR038729">
    <property type="entry name" value="Rad50/SbcC_AAA"/>
</dbReference>
<feature type="domain" description="Rad50/SbcC-type AAA" evidence="3">
    <location>
        <begin position="12"/>
        <end position="246"/>
    </location>
</feature>
<dbReference type="InterPro" id="IPR027417">
    <property type="entry name" value="P-loop_NTPase"/>
</dbReference>
<dbReference type="PANTHER" id="PTHR45615">
    <property type="entry name" value="MYOSIN HEAVY CHAIN, NON-MUSCLE"/>
    <property type="match status" value="1"/>
</dbReference>
<evidence type="ECO:0000313" key="4">
    <source>
        <dbReference type="EMBL" id="MFC6954234.1"/>
    </source>
</evidence>
<sequence length="653" mass="74447">MESTESLAAPLSLSVENVGGIDTTSVRLEPGVTVLEGRNATNRTSFLKAVMASMGSDQYTLKGDSDAGRVELAVGDTVVERRFERRNGTVTALDDGYLDDPELADLFAFLHEDNEARQAVARGDNLHEIITRPIDTVEIEAEIERLQATKRQIDEQLERIDDRQREEAELRDRKSELESLVADAEDRLEDLEAEIEATDADLETDRESDETVERDLDSLTDKRSELEELRFELETLNETIESLEAEREAKREQRESIAVDPDTDLASLRSELKDLRDRQRRVTSQMSELQSIIQFNENMLEGTDTEIASVLRDDEGDSAPADGPLTDQLVAEETVVCWTCGSDVAEEDIEETLERLRSYRQDKFGERQSLESEIDDLQERVSSLESAEQELDDLNERLAEIDAEIDRKRTRISELEDRKATLHDEIAELEDAVEAQQSSDYSELLDLHKEANKVELELEQRNRQLASVEEELAEVESLLDEREEYAQRREQVVSELQDLRNRIDRLEDDAVDAFNEHMADVLDVLEYENLARVWIERQTRETRDGRRKALESFFELHIVRETEDGTAYEGTVETLSESEREVVGLVFALAGYLVHDVHETVPVMLLDSLEAIDAERIGRLVEYFADYPDHLVVALLPEDAAAVDVQHEVVHEI</sequence>
<feature type="compositionally biased region" description="Basic and acidic residues" evidence="2">
    <location>
        <begin position="203"/>
        <end position="217"/>
    </location>
</feature>
<name>A0ABD5VL99_9EURY</name>
<dbReference type="Gene3D" id="3.40.50.300">
    <property type="entry name" value="P-loop containing nucleotide triphosphate hydrolases"/>
    <property type="match status" value="2"/>
</dbReference>
<protein>
    <submittedName>
        <fullName evidence="4">Archaea-specific SMC-related protein</fullName>
    </submittedName>
</protein>
<feature type="region of interest" description="Disordered" evidence="2">
    <location>
        <begin position="196"/>
        <end position="217"/>
    </location>
</feature>
<dbReference type="AlphaFoldDB" id="A0ABD5VL99"/>
<proteinExistence type="predicted"/>
<comment type="caution">
    <text evidence="4">The sequence shown here is derived from an EMBL/GenBank/DDBJ whole genome shotgun (WGS) entry which is preliminary data.</text>
</comment>
<dbReference type="Pfam" id="PF13476">
    <property type="entry name" value="AAA_23"/>
    <property type="match status" value="1"/>
</dbReference>
<dbReference type="RefSeq" id="WP_336351189.1">
    <property type="nucleotide sequence ID" value="NZ_JAZAQL010000003.1"/>
</dbReference>
<keyword evidence="1" id="KW-0175">Coiled coil</keyword>
<evidence type="ECO:0000256" key="1">
    <source>
        <dbReference type="SAM" id="Coils"/>
    </source>
</evidence>
<evidence type="ECO:0000313" key="5">
    <source>
        <dbReference type="Proteomes" id="UP001596395"/>
    </source>
</evidence>
<reference evidence="4 5" key="1">
    <citation type="journal article" date="2019" name="Int. J. Syst. Evol. Microbiol.">
        <title>The Global Catalogue of Microorganisms (GCM) 10K type strain sequencing project: providing services to taxonomists for standard genome sequencing and annotation.</title>
        <authorList>
            <consortium name="The Broad Institute Genomics Platform"/>
            <consortium name="The Broad Institute Genome Sequencing Center for Infectious Disease"/>
            <person name="Wu L."/>
            <person name="Ma J."/>
        </authorList>
    </citation>
    <scope>NUCLEOTIDE SEQUENCE [LARGE SCALE GENOMIC DNA]</scope>
    <source>
        <strain evidence="4 5">GX26</strain>
    </source>
</reference>
<evidence type="ECO:0000259" key="3">
    <source>
        <dbReference type="Pfam" id="PF13476"/>
    </source>
</evidence>
<dbReference type="Proteomes" id="UP001596395">
    <property type="component" value="Unassembled WGS sequence"/>
</dbReference>
<gene>
    <name evidence="4" type="ORF">ACFQGB_15330</name>
</gene>
<accession>A0ABD5VL99</accession>
<feature type="coiled-coil region" evidence="1">
    <location>
        <begin position="342"/>
        <end position="516"/>
    </location>
</feature>
<dbReference type="NCBIfam" id="NF045487">
    <property type="entry name" value="ASRP"/>
    <property type="match status" value="1"/>
</dbReference>
<evidence type="ECO:0000256" key="2">
    <source>
        <dbReference type="SAM" id="MobiDB-lite"/>
    </source>
</evidence>